<dbReference type="AlphaFoldDB" id="A0A401FPV2"/>
<dbReference type="RefSeq" id="WP_225417742.1">
    <property type="nucleotide sequence ID" value="NZ_BEXA01000009.1"/>
</dbReference>
<protein>
    <submittedName>
        <fullName evidence="1">Uncharacterized protein</fullName>
    </submittedName>
</protein>
<dbReference type="EMBL" id="BEXA01000009">
    <property type="protein sequence ID" value="GAY74336.1"/>
    <property type="molecule type" value="Genomic_DNA"/>
</dbReference>
<dbReference type="Proteomes" id="UP000286974">
    <property type="component" value="Unassembled WGS sequence"/>
</dbReference>
<sequence length="131" mass="14775">MVTATQRYTLKFHTTNKVVQKCYLDFDGGYAYALQMPKEDTKDTLLSRAPIGNSTTLDFTDYMMLNNFGHVQTFEVFTDDDGSKWAWVATYASSTEKDSIGDQWASRIGVIPLDGTAKMLVLFIHLLILTT</sequence>
<accession>A0A401FPV2</accession>
<organism evidence="1 2">
    <name type="scientific">Lentilactobacillus kosonis</name>
    <dbReference type="NCBI Taxonomy" id="2810561"/>
    <lineage>
        <taxon>Bacteria</taxon>
        <taxon>Bacillati</taxon>
        <taxon>Bacillota</taxon>
        <taxon>Bacilli</taxon>
        <taxon>Lactobacillales</taxon>
        <taxon>Lactobacillaceae</taxon>
        <taxon>Lentilactobacillus</taxon>
    </lineage>
</organism>
<proteinExistence type="predicted"/>
<comment type="caution">
    <text evidence="1">The sequence shown here is derived from an EMBL/GenBank/DDBJ whole genome shotgun (WGS) entry which is preliminary data.</text>
</comment>
<gene>
    <name evidence="1" type="ORF">NBRC111893_2482</name>
</gene>
<evidence type="ECO:0000313" key="2">
    <source>
        <dbReference type="Proteomes" id="UP000286974"/>
    </source>
</evidence>
<name>A0A401FPV2_9LACO</name>
<evidence type="ECO:0000313" key="1">
    <source>
        <dbReference type="EMBL" id="GAY74336.1"/>
    </source>
</evidence>
<keyword evidence="2" id="KW-1185">Reference proteome</keyword>
<reference evidence="1 2" key="1">
    <citation type="submission" date="2017-11" db="EMBL/GenBank/DDBJ databases">
        <title>Draft Genome Sequence of Lactobacillus curieae NBRC 111893 isolated from Koso, a Japanese sugar-Vegetable Fermented Beverage.</title>
        <authorList>
            <person name="Chiou T.Y."/>
            <person name="Oshima K."/>
            <person name="Suda W."/>
            <person name="Hattori M."/>
            <person name="Takahashi T."/>
        </authorList>
    </citation>
    <scope>NUCLEOTIDE SEQUENCE [LARGE SCALE GENOMIC DNA]</scope>
    <source>
        <strain evidence="1 2">NBRC111893</strain>
    </source>
</reference>